<evidence type="ECO:0000259" key="1">
    <source>
        <dbReference type="Pfam" id="PF00685"/>
    </source>
</evidence>
<dbReference type="InterPro" id="IPR000863">
    <property type="entry name" value="Sulfotransferase_dom"/>
</dbReference>
<dbReference type="Proteomes" id="UP001589647">
    <property type="component" value="Unassembled WGS sequence"/>
</dbReference>
<proteinExistence type="predicted"/>
<organism evidence="2 3">
    <name type="scientific">Nonomuraea spiralis</name>
    <dbReference type="NCBI Taxonomy" id="46182"/>
    <lineage>
        <taxon>Bacteria</taxon>
        <taxon>Bacillati</taxon>
        <taxon>Actinomycetota</taxon>
        <taxon>Actinomycetes</taxon>
        <taxon>Streptosporangiales</taxon>
        <taxon>Streptosporangiaceae</taxon>
        <taxon>Nonomuraea</taxon>
    </lineage>
</organism>
<feature type="non-terminal residue" evidence="2">
    <location>
        <position position="1"/>
    </location>
</feature>
<gene>
    <name evidence="2" type="ORF">ACFFV7_47390</name>
</gene>
<sequence length="144" mass="16450">QWVDDETPSTQVGSSLRRTVEHLQTFRDAADDLDIVYLHYDDLKADLEGQMRQMAARLGIDVDEHRWPRLVQAATFESMRSRADTTVPAGGPEHWIDPAAFFSRGTSGQWRDLLDDTDLARYAARVRALASDDLVEWVHREPID</sequence>
<dbReference type="RefSeq" id="WP_379478692.1">
    <property type="nucleotide sequence ID" value="NZ_JBHMEI010000083.1"/>
</dbReference>
<evidence type="ECO:0000313" key="3">
    <source>
        <dbReference type="Proteomes" id="UP001589647"/>
    </source>
</evidence>
<dbReference type="Pfam" id="PF00685">
    <property type="entry name" value="Sulfotransfer_1"/>
    <property type="match status" value="1"/>
</dbReference>
<dbReference type="InterPro" id="IPR027417">
    <property type="entry name" value="P-loop_NTPase"/>
</dbReference>
<keyword evidence="3" id="KW-1185">Reference proteome</keyword>
<accession>A0ABV5IY80</accession>
<protein>
    <submittedName>
        <fullName evidence="2">Sulfotransferase domain-containing protein</fullName>
    </submittedName>
</protein>
<feature type="domain" description="Sulfotransferase" evidence="1">
    <location>
        <begin position="20"/>
        <end position="123"/>
    </location>
</feature>
<comment type="caution">
    <text evidence="2">The sequence shown here is derived from an EMBL/GenBank/DDBJ whole genome shotgun (WGS) entry which is preliminary data.</text>
</comment>
<reference evidence="2 3" key="1">
    <citation type="submission" date="2024-09" db="EMBL/GenBank/DDBJ databases">
        <authorList>
            <person name="Sun Q."/>
            <person name="Mori K."/>
        </authorList>
    </citation>
    <scope>NUCLEOTIDE SEQUENCE [LARGE SCALE GENOMIC DNA]</scope>
    <source>
        <strain evidence="2 3">CCM 3426</strain>
    </source>
</reference>
<dbReference type="EMBL" id="JBHMEI010000083">
    <property type="protein sequence ID" value="MFB9208880.1"/>
    <property type="molecule type" value="Genomic_DNA"/>
</dbReference>
<dbReference type="SUPFAM" id="SSF52540">
    <property type="entry name" value="P-loop containing nucleoside triphosphate hydrolases"/>
    <property type="match status" value="1"/>
</dbReference>
<name>A0ABV5IY80_9ACTN</name>
<dbReference type="Gene3D" id="3.40.50.300">
    <property type="entry name" value="P-loop containing nucleotide triphosphate hydrolases"/>
    <property type="match status" value="1"/>
</dbReference>
<evidence type="ECO:0000313" key="2">
    <source>
        <dbReference type="EMBL" id="MFB9208880.1"/>
    </source>
</evidence>